<feature type="transmembrane region" description="Helical" evidence="1">
    <location>
        <begin position="34"/>
        <end position="58"/>
    </location>
</feature>
<evidence type="ECO:0000256" key="1">
    <source>
        <dbReference type="SAM" id="Phobius"/>
    </source>
</evidence>
<gene>
    <name evidence="2" type="ORF">CfE428DRAFT_5833</name>
</gene>
<name>B4DA93_9BACT</name>
<comment type="caution">
    <text evidence="2">The sequence shown here is derived from an EMBL/GenBank/DDBJ whole genome shotgun (WGS) entry which is preliminary data.</text>
</comment>
<proteinExistence type="predicted"/>
<keyword evidence="1" id="KW-0472">Membrane</keyword>
<keyword evidence="1" id="KW-1133">Transmembrane helix</keyword>
<reference evidence="2 3" key="1">
    <citation type="journal article" date="2011" name="J. Bacteriol.">
        <title>Genome sequence of Chthoniobacter flavus Ellin428, an aerobic heterotrophic soil bacterium.</title>
        <authorList>
            <person name="Kant R."/>
            <person name="van Passel M.W."/>
            <person name="Palva A."/>
            <person name="Lucas S."/>
            <person name="Lapidus A."/>
            <person name="Glavina Del Rio T."/>
            <person name="Dalin E."/>
            <person name="Tice H."/>
            <person name="Bruce D."/>
            <person name="Goodwin L."/>
            <person name="Pitluck S."/>
            <person name="Larimer F.W."/>
            <person name="Land M.L."/>
            <person name="Hauser L."/>
            <person name="Sangwan P."/>
            <person name="de Vos W.M."/>
            <person name="Janssen P.H."/>
            <person name="Smidt H."/>
        </authorList>
    </citation>
    <scope>NUCLEOTIDE SEQUENCE [LARGE SCALE GENOMIC DNA]</scope>
    <source>
        <strain evidence="2 3">Ellin428</strain>
    </source>
</reference>
<keyword evidence="3" id="KW-1185">Reference proteome</keyword>
<evidence type="ECO:0000313" key="3">
    <source>
        <dbReference type="Proteomes" id="UP000005824"/>
    </source>
</evidence>
<organism evidence="2 3">
    <name type="scientific">Chthoniobacter flavus Ellin428</name>
    <dbReference type="NCBI Taxonomy" id="497964"/>
    <lineage>
        <taxon>Bacteria</taxon>
        <taxon>Pseudomonadati</taxon>
        <taxon>Verrucomicrobiota</taxon>
        <taxon>Spartobacteria</taxon>
        <taxon>Chthoniobacterales</taxon>
        <taxon>Chthoniobacteraceae</taxon>
        <taxon>Chthoniobacter</taxon>
    </lineage>
</organism>
<protein>
    <submittedName>
        <fullName evidence="2">Uncharacterized protein</fullName>
    </submittedName>
</protein>
<dbReference type="STRING" id="497964.CfE428DRAFT_5833"/>
<sequence>MELWKPDAGPLYYRSLAAVVSGANQRWERRRWKVACCVAGVLTFIAGFAVGALVFGGLMR</sequence>
<dbReference type="InParanoid" id="B4DA93"/>
<dbReference type="Proteomes" id="UP000005824">
    <property type="component" value="Unassembled WGS sequence"/>
</dbReference>
<dbReference type="AlphaFoldDB" id="B4DA93"/>
<keyword evidence="1" id="KW-0812">Transmembrane</keyword>
<dbReference type="EMBL" id="ABVL01000029">
    <property type="protein sequence ID" value="EDY16720.1"/>
    <property type="molecule type" value="Genomic_DNA"/>
</dbReference>
<evidence type="ECO:0000313" key="2">
    <source>
        <dbReference type="EMBL" id="EDY16720.1"/>
    </source>
</evidence>
<accession>B4DA93</accession>